<evidence type="ECO:0000313" key="4">
    <source>
        <dbReference type="EMBL" id="QNE36196.1"/>
    </source>
</evidence>
<dbReference type="PANTHER" id="PTHR13789:SF309">
    <property type="entry name" value="PUTATIVE (AFU_ORTHOLOGUE AFUA_6G14510)-RELATED"/>
    <property type="match status" value="1"/>
</dbReference>
<sequence length="408" mass="44247">MTRALIIGSGIAGPVLAVALKKVGIDAVIYERGSRDDDRRGAWISFQANGMDALRAVGLAEPIEDIGYPVDDIGFVNGKGRSLGRLPMAARRPDGQTSVMMPRVDLYNALADQATERGVAVEYGKEFVSADYTTDGVRARFADGSTAEGDFLVGADGIHSRVRTAIDPEAAPPRYVPVLNTGGYIPGLTVDAPDREFVMQFGTRAFFAWMNTPDGGTVWFSNPPMKDEPAKGVLSGMSDEDWRGWLRELMAGDAGPAEVILDRAPAPLTGWTTYDMPVVKNWHDARGRMVLIGDAAHATAPSAGQGAAMSLEDAVILTQCLRDCPDTTSAFETFVSLRRERVEKIVEHGRRGSAQKAAGPIGRVIRDLMLPLIFRRAARDDGRSMMWLQGHHIDFEQPVVPVTPVLQK</sequence>
<dbReference type="EMBL" id="CP043641">
    <property type="protein sequence ID" value="QNE36196.1"/>
    <property type="molecule type" value="Genomic_DNA"/>
</dbReference>
<evidence type="ECO:0000256" key="2">
    <source>
        <dbReference type="ARBA" id="ARBA00023033"/>
    </source>
</evidence>
<name>A0A7G6YCI1_9MICO</name>
<keyword evidence="1" id="KW-0560">Oxidoreductase</keyword>
<accession>A0A7G6YCI1</accession>
<dbReference type="InterPro" id="IPR002938">
    <property type="entry name" value="FAD-bd"/>
</dbReference>
<keyword evidence="2 4" id="KW-0503">Monooxygenase</keyword>
<protein>
    <submittedName>
        <fullName evidence="4">FAD-dependent monooxygenase</fullName>
    </submittedName>
</protein>
<organism evidence="4 5">
    <name type="scientific">Leifsonia shinshuensis</name>
    <dbReference type="NCBI Taxonomy" id="150026"/>
    <lineage>
        <taxon>Bacteria</taxon>
        <taxon>Bacillati</taxon>
        <taxon>Actinomycetota</taxon>
        <taxon>Actinomycetes</taxon>
        <taxon>Micrococcales</taxon>
        <taxon>Microbacteriaceae</taxon>
        <taxon>Leifsonia</taxon>
    </lineage>
</organism>
<gene>
    <name evidence="4" type="ORF">F1C12_14460</name>
</gene>
<proteinExistence type="predicted"/>
<dbReference type="Gene3D" id="3.50.50.60">
    <property type="entry name" value="FAD/NAD(P)-binding domain"/>
    <property type="match status" value="1"/>
</dbReference>
<dbReference type="InterPro" id="IPR050493">
    <property type="entry name" value="FAD-dep_Monooxygenase_BioMet"/>
</dbReference>
<evidence type="ECO:0000256" key="1">
    <source>
        <dbReference type="ARBA" id="ARBA00023002"/>
    </source>
</evidence>
<dbReference type="Proteomes" id="UP000515511">
    <property type="component" value="Chromosome"/>
</dbReference>
<evidence type="ECO:0000259" key="3">
    <source>
        <dbReference type="Pfam" id="PF01494"/>
    </source>
</evidence>
<feature type="domain" description="FAD-binding" evidence="3">
    <location>
        <begin position="2"/>
        <end position="345"/>
    </location>
</feature>
<dbReference type="InterPro" id="IPR036188">
    <property type="entry name" value="FAD/NAD-bd_sf"/>
</dbReference>
<evidence type="ECO:0000313" key="5">
    <source>
        <dbReference type="Proteomes" id="UP000515511"/>
    </source>
</evidence>
<dbReference type="GO" id="GO:0071949">
    <property type="term" value="F:FAD binding"/>
    <property type="evidence" value="ECO:0007669"/>
    <property type="project" value="InterPro"/>
</dbReference>
<dbReference type="AlphaFoldDB" id="A0A7G6YCI1"/>
<reference evidence="5" key="1">
    <citation type="submission" date="2019-09" db="EMBL/GenBank/DDBJ databases">
        <title>Antimicrobial potential of Antarctic Bacteria.</title>
        <authorList>
            <person name="Benaud N."/>
            <person name="Edwards R.J."/>
            <person name="Ferrari B.C."/>
        </authorList>
    </citation>
    <scope>NUCLEOTIDE SEQUENCE [LARGE SCALE GENOMIC DNA]</scope>
    <source>
        <strain evidence="5">INR9</strain>
    </source>
</reference>
<dbReference type="PANTHER" id="PTHR13789">
    <property type="entry name" value="MONOOXYGENASE"/>
    <property type="match status" value="1"/>
</dbReference>
<dbReference type="Pfam" id="PF01494">
    <property type="entry name" value="FAD_binding_3"/>
    <property type="match status" value="1"/>
</dbReference>
<dbReference type="RefSeq" id="WP_185275640.1">
    <property type="nucleotide sequence ID" value="NZ_CP043641.1"/>
</dbReference>
<dbReference type="KEGG" id="lse:F1C12_14460"/>
<dbReference type="PRINTS" id="PR00420">
    <property type="entry name" value="RNGMNOXGNASE"/>
</dbReference>
<dbReference type="SUPFAM" id="SSF51905">
    <property type="entry name" value="FAD/NAD(P)-binding domain"/>
    <property type="match status" value="1"/>
</dbReference>
<dbReference type="GO" id="GO:0004497">
    <property type="term" value="F:monooxygenase activity"/>
    <property type="evidence" value="ECO:0007669"/>
    <property type="project" value="UniProtKB-KW"/>
</dbReference>